<feature type="region of interest" description="Disordered" evidence="10">
    <location>
        <begin position="1"/>
        <end position="78"/>
    </location>
</feature>
<keyword evidence="12" id="KW-0645">Protease</keyword>
<feature type="compositionally biased region" description="Low complexity" evidence="10">
    <location>
        <begin position="216"/>
        <end position="239"/>
    </location>
</feature>
<evidence type="ECO:0000256" key="2">
    <source>
        <dbReference type="ARBA" id="ARBA00022729"/>
    </source>
</evidence>
<reference evidence="12 13" key="1">
    <citation type="submission" date="2019-09" db="EMBL/GenBank/DDBJ databases">
        <authorList>
            <person name="Duangmal K."/>
            <person name="Teo W.F.A."/>
            <person name="Lipun K."/>
        </authorList>
    </citation>
    <scope>NUCLEOTIDE SEQUENCE [LARGE SCALE GENOMIC DNA]</scope>
    <source>
        <strain evidence="12 13">K1PN6</strain>
    </source>
</reference>
<dbReference type="AlphaFoldDB" id="A0A5N8X637"/>
<dbReference type="PANTHER" id="PTHR21581">
    <property type="entry name" value="D-ALANYL-D-ALANINE CARBOXYPEPTIDASE"/>
    <property type="match status" value="1"/>
</dbReference>
<dbReference type="GO" id="GO:0008360">
    <property type="term" value="P:regulation of cell shape"/>
    <property type="evidence" value="ECO:0007669"/>
    <property type="project" value="UniProtKB-KW"/>
</dbReference>
<feature type="compositionally biased region" description="Acidic residues" evidence="10">
    <location>
        <begin position="177"/>
        <end position="187"/>
    </location>
</feature>
<feature type="compositionally biased region" description="Low complexity" evidence="10">
    <location>
        <begin position="254"/>
        <end position="264"/>
    </location>
</feature>
<proteinExistence type="inferred from homology"/>
<dbReference type="GO" id="GO:0009002">
    <property type="term" value="F:serine-type D-Ala-D-Ala carboxypeptidase activity"/>
    <property type="evidence" value="ECO:0007669"/>
    <property type="project" value="InterPro"/>
</dbReference>
<dbReference type="EMBL" id="VMNX01000297">
    <property type="protein sequence ID" value="MPY54626.1"/>
    <property type="molecule type" value="Genomic_DNA"/>
</dbReference>
<keyword evidence="12" id="KW-0121">Carboxypeptidase</keyword>
<evidence type="ECO:0000256" key="8">
    <source>
        <dbReference type="PIRSR" id="PIRSR618044-2"/>
    </source>
</evidence>
<dbReference type="InterPro" id="IPR012338">
    <property type="entry name" value="Beta-lactam/transpept-like"/>
</dbReference>
<keyword evidence="4" id="KW-0133">Cell shape</keyword>
<evidence type="ECO:0000256" key="7">
    <source>
        <dbReference type="PIRSR" id="PIRSR618044-1"/>
    </source>
</evidence>
<sequence>MAGESPDRSKRYESSAGSTPGNRSMVPEPGATSAPGAGAKAGVKAAAGAASADPRLAVAQEKAPVAGAASASASVGVDQATAVFSRRGLEEAERALGSTEGSAVGDRDGDDDGEGKSPKAAEGADAGSGGSGASGGSGDDDKPESKGEAATEPEPEAETRSEAEGESEAERRSETDSGAEDAAESDGDGTTGTADGKAETEADEPKGDTKAEKPQADAQSASSDASDSEQAAKVASKADAPAKDADSEVEADADSASKSGSGSKPEPKSKPDSKPEPGSDSDSDGGSDKADAPESPVDQPTAVFTVRPPAVDQPTTMLKLGGDTKPKDSRDSKDEPEPADKSAARTTDKPEPKSEAKSASKPEAKPDPKPDPKPDSESERTSKFVALKPLDEPRPPKPAKAPPAPPGTVPADATAAIPQIGPEHTAQQPLPPKPPIDLLAELTNTPPPPPSPIRTIVRRVKIWTPLAVLLVIVFAVVQAVRPLPTPTLALTADQTYRFEGDKVSLPWPGEGQGAMDVTGIGTMDGFGEQTAVPIGSVAKAMTAYVILKEHPLKVGAKGPSVPVDALAEKEGGYSDDGESTLNTVKEGDKLSLQDAIAAIMIPSANNIARLLARWDSGGSEEEFVKKMNAAAKDLGMTNTEYTDPSGLKETTVSTAEDQVKLGNELVKMQALTDLTRLPSWTDPSGKEHRNYNTLVPYDNAIGIKTGSTTKAGGNLLFAATKEVGGETVIVVGAILGQHTAPIIDTVNAVSKTAMVAAQDALTSDKILKKGDVVGYVDDGLGGHTPVVATKDVDAVGWAGQTVKLALSDDGKTIPNEATTGTKVGALTVGDGKGDTVEVPVALQSDLAEPGLGSKLTRVG</sequence>
<gene>
    <name evidence="12" type="ORF">FPZ41_41165</name>
</gene>
<feature type="compositionally biased region" description="Basic and acidic residues" evidence="10">
    <location>
        <begin position="322"/>
        <end position="382"/>
    </location>
</feature>
<feature type="compositionally biased region" description="Gly residues" evidence="10">
    <location>
        <begin position="126"/>
        <end position="137"/>
    </location>
</feature>
<keyword evidence="3" id="KW-0378">Hydrolase</keyword>
<keyword evidence="5" id="KW-0573">Peptidoglycan synthesis</keyword>
<feature type="compositionally biased region" description="Low complexity" evidence="10">
    <location>
        <begin position="65"/>
        <end position="77"/>
    </location>
</feature>
<dbReference type="Pfam" id="PF00768">
    <property type="entry name" value="Peptidase_S11"/>
    <property type="match status" value="1"/>
</dbReference>
<keyword evidence="2" id="KW-0732">Signal</keyword>
<evidence type="ECO:0000256" key="5">
    <source>
        <dbReference type="ARBA" id="ARBA00022984"/>
    </source>
</evidence>
<keyword evidence="13" id="KW-1185">Reference proteome</keyword>
<evidence type="ECO:0000256" key="6">
    <source>
        <dbReference type="ARBA" id="ARBA00023316"/>
    </source>
</evidence>
<dbReference type="GO" id="GO:0071555">
    <property type="term" value="P:cell wall organization"/>
    <property type="evidence" value="ECO:0007669"/>
    <property type="project" value="UniProtKB-KW"/>
</dbReference>
<dbReference type="GO" id="GO:0006508">
    <property type="term" value="P:proteolysis"/>
    <property type="evidence" value="ECO:0007669"/>
    <property type="project" value="InterPro"/>
</dbReference>
<feature type="compositionally biased region" description="Basic and acidic residues" evidence="10">
    <location>
        <begin position="139"/>
        <end position="149"/>
    </location>
</feature>
<feature type="active site" description="Acyl-ester intermediate" evidence="7">
    <location>
        <position position="536"/>
    </location>
</feature>
<dbReference type="Gene3D" id="3.40.710.10">
    <property type="entry name" value="DD-peptidase/beta-lactamase superfamily"/>
    <property type="match status" value="1"/>
</dbReference>
<feature type="compositionally biased region" description="Low complexity" evidence="10">
    <location>
        <begin position="33"/>
        <end position="52"/>
    </location>
</feature>
<dbReference type="GO" id="GO:0009252">
    <property type="term" value="P:peptidoglycan biosynthetic process"/>
    <property type="evidence" value="ECO:0007669"/>
    <property type="project" value="UniProtKB-KW"/>
</dbReference>
<dbReference type="PRINTS" id="PR00725">
    <property type="entry name" value="DADACBPTASE1"/>
</dbReference>
<dbReference type="Proteomes" id="UP000373149">
    <property type="component" value="Unassembled WGS sequence"/>
</dbReference>
<dbReference type="InterPro" id="IPR018044">
    <property type="entry name" value="Peptidase_S11"/>
</dbReference>
<accession>A0A5N8X637</accession>
<feature type="compositionally biased region" description="Basic and acidic residues" evidence="10">
    <location>
        <begin position="157"/>
        <end position="175"/>
    </location>
</feature>
<feature type="compositionally biased region" description="Pro residues" evidence="10">
    <location>
        <begin position="396"/>
        <end position="408"/>
    </location>
</feature>
<evidence type="ECO:0000313" key="13">
    <source>
        <dbReference type="Proteomes" id="UP000373149"/>
    </source>
</evidence>
<feature type="binding site" evidence="8">
    <location>
        <position position="704"/>
    </location>
    <ligand>
        <name>substrate</name>
    </ligand>
</feature>
<feature type="active site" evidence="7">
    <location>
        <position position="603"/>
    </location>
</feature>
<evidence type="ECO:0000256" key="4">
    <source>
        <dbReference type="ARBA" id="ARBA00022960"/>
    </source>
</evidence>
<feature type="region of interest" description="Disordered" evidence="10">
    <location>
        <begin position="91"/>
        <end position="413"/>
    </location>
</feature>
<protein>
    <submittedName>
        <fullName evidence="12">D-alanyl-D-alanine carboxypeptidase</fullName>
    </submittedName>
</protein>
<dbReference type="PANTHER" id="PTHR21581:SF33">
    <property type="entry name" value="D-ALANYL-D-ALANINE CARBOXYPEPTIDASE DACB"/>
    <property type="match status" value="1"/>
</dbReference>
<comment type="similarity">
    <text evidence="1 9">Belongs to the peptidase S11 family.</text>
</comment>
<name>A0A5N8X637_9ACTN</name>
<evidence type="ECO:0000256" key="1">
    <source>
        <dbReference type="ARBA" id="ARBA00007164"/>
    </source>
</evidence>
<feature type="active site" description="Proton acceptor" evidence="7">
    <location>
        <position position="539"/>
    </location>
</feature>
<feature type="domain" description="Peptidase S11 D-alanyl-D-alanine carboxypeptidase A N-terminal" evidence="11">
    <location>
        <begin position="529"/>
        <end position="730"/>
    </location>
</feature>
<dbReference type="SUPFAM" id="SSF56601">
    <property type="entry name" value="beta-lactamase/transpeptidase-like"/>
    <property type="match status" value="1"/>
</dbReference>
<evidence type="ECO:0000313" key="12">
    <source>
        <dbReference type="EMBL" id="MPY54626.1"/>
    </source>
</evidence>
<dbReference type="InterPro" id="IPR001967">
    <property type="entry name" value="Peptidase_S11_N"/>
</dbReference>
<evidence type="ECO:0000259" key="11">
    <source>
        <dbReference type="Pfam" id="PF00768"/>
    </source>
</evidence>
<feature type="compositionally biased region" description="Basic and acidic residues" evidence="10">
    <location>
        <begin position="1"/>
        <end position="13"/>
    </location>
</feature>
<feature type="compositionally biased region" description="Basic and acidic residues" evidence="10">
    <location>
        <begin position="265"/>
        <end position="277"/>
    </location>
</feature>
<comment type="caution">
    <text evidence="12">The sequence shown here is derived from an EMBL/GenBank/DDBJ whole genome shotgun (WGS) entry which is preliminary data.</text>
</comment>
<evidence type="ECO:0000256" key="3">
    <source>
        <dbReference type="ARBA" id="ARBA00022801"/>
    </source>
</evidence>
<keyword evidence="6" id="KW-0961">Cell wall biogenesis/degradation</keyword>
<feature type="compositionally biased region" description="Basic and acidic residues" evidence="10">
    <location>
        <begin position="196"/>
        <end position="215"/>
    </location>
</feature>
<organism evidence="12 13">
    <name type="scientific">Streptomyces acidicola</name>
    <dbReference type="NCBI Taxonomy" id="2596892"/>
    <lineage>
        <taxon>Bacteria</taxon>
        <taxon>Bacillati</taxon>
        <taxon>Actinomycetota</taxon>
        <taxon>Actinomycetes</taxon>
        <taxon>Kitasatosporales</taxon>
        <taxon>Streptomycetaceae</taxon>
        <taxon>Streptomyces</taxon>
    </lineage>
</organism>
<evidence type="ECO:0000256" key="9">
    <source>
        <dbReference type="RuleBase" id="RU004016"/>
    </source>
</evidence>
<evidence type="ECO:0000256" key="10">
    <source>
        <dbReference type="SAM" id="MobiDB-lite"/>
    </source>
</evidence>